<evidence type="ECO:0000313" key="3">
    <source>
        <dbReference type="Proteomes" id="UP001224325"/>
    </source>
</evidence>
<dbReference type="KEGG" id="mlil:QLS71_015050"/>
<evidence type="ECO:0000256" key="1">
    <source>
        <dbReference type="SAM" id="Phobius"/>
    </source>
</evidence>
<dbReference type="EMBL" id="CP155618">
    <property type="protein sequence ID" value="XBL13630.1"/>
    <property type="molecule type" value="Genomic_DNA"/>
</dbReference>
<feature type="transmembrane region" description="Helical" evidence="1">
    <location>
        <begin position="366"/>
        <end position="386"/>
    </location>
</feature>
<keyword evidence="1" id="KW-0812">Transmembrane</keyword>
<keyword evidence="1" id="KW-1133">Transmembrane helix</keyword>
<dbReference type="NCBIfam" id="NF033632">
    <property type="entry name" value="SLATT_4"/>
    <property type="match status" value="1"/>
</dbReference>
<protein>
    <submittedName>
        <fullName evidence="2">SLATT domain-containing protein</fullName>
    </submittedName>
</protein>
<dbReference type="Proteomes" id="UP001224325">
    <property type="component" value="Chromosome"/>
</dbReference>
<organism evidence="2 3">
    <name type="scientific">Mariniflexile litorale</name>
    <dbReference type="NCBI Taxonomy" id="3045158"/>
    <lineage>
        <taxon>Bacteria</taxon>
        <taxon>Pseudomonadati</taxon>
        <taxon>Bacteroidota</taxon>
        <taxon>Flavobacteriia</taxon>
        <taxon>Flavobacteriales</taxon>
        <taxon>Flavobacteriaceae</taxon>
        <taxon>Mariniflexile</taxon>
    </lineage>
</organism>
<name>A0AAU7EEP3_9FLAO</name>
<accession>A0AAU7EEP3</accession>
<reference evidence="2" key="1">
    <citation type="submission" date="2024-04" db="EMBL/GenBank/DDBJ databases">
        <title>Mariniflexile litorale, isolated from the shallow sediments of the Sea of Japan.</title>
        <authorList>
            <person name="Romanenko L."/>
            <person name="Isaeva M."/>
        </authorList>
    </citation>
    <scope>NUCLEOTIDE SEQUENCE [LARGE SCALE GENOMIC DNA]</scope>
    <source>
        <strain evidence="2">KMM 9835</strain>
    </source>
</reference>
<gene>
    <name evidence="2" type="ORF">QLS71_015050</name>
</gene>
<sequence>METYITKDQFKWIGENLIKFIIDKDFHSRIDLDNLTLRIYRHKSLLNYDDILEKYSIDESSTAICFIKHVILCDYSLKNFKNRNRINTQFVWRLIFDSLTFFKKNNPYAGIGSQGFLSIELYRFEIDDNRKILRLHIWDDSFSNDFEENDFRKYKIHSHLYSVQSHVLVGNILNNRYEVTDSETESENSLYSINWKSNKDENGTIKRESKLEVDKSNIRIKKISSEKITTCQGYSVSIDEYHSSESITPLSATLFLFNSNEGLNDLSKVVGPKNDSEPGFKYEKTNFFPCLYNIDREVKKYYNKQILLALDWSRKIHTLEHAHRIESRHLNNFSKVLSWSIVALPAIISGTAFYLKQLPEKQEDIIFWVAILAALSTLLGTINKVVKPSDLSEKHRLNSEKLEHLRHKLEQHIVFNNDERLEIMLDKIRNEWKELTLHNVREYNFKKASEKIRKMKKYPENLGFIE</sequence>
<proteinExistence type="predicted"/>
<evidence type="ECO:0000313" key="2">
    <source>
        <dbReference type="EMBL" id="XBL13630.1"/>
    </source>
</evidence>
<keyword evidence="3" id="KW-1185">Reference proteome</keyword>
<keyword evidence="1" id="KW-0472">Membrane</keyword>
<feature type="transmembrane region" description="Helical" evidence="1">
    <location>
        <begin position="336"/>
        <end position="354"/>
    </location>
</feature>
<dbReference type="RefSeq" id="WP_308993749.1">
    <property type="nucleotide sequence ID" value="NZ_CP155618.1"/>
</dbReference>
<dbReference type="AlphaFoldDB" id="A0AAU7EEP3"/>